<evidence type="ECO:0000313" key="4">
    <source>
        <dbReference type="Proteomes" id="UP000823872"/>
    </source>
</evidence>
<evidence type="ECO:0008006" key="5">
    <source>
        <dbReference type="Google" id="ProtNLM"/>
    </source>
</evidence>
<dbReference type="Ensembl" id="ENSFCTT00005040850.1">
    <property type="protein sequence ID" value="ENSFCTP00005028901.1"/>
    <property type="gene ID" value="ENSFCTG00005014331.1"/>
</dbReference>
<dbReference type="Pfam" id="PF16564">
    <property type="entry name" value="MBDa"/>
    <property type="match status" value="1"/>
</dbReference>
<gene>
    <name evidence="3" type="primary">IL17C</name>
</gene>
<protein>
    <recommendedName>
        <fullName evidence="5">Methyl-CpG binding domain protein 3 like 1</fullName>
    </recommendedName>
</protein>
<reference evidence="3" key="2">
    <citation type="submission" date="2025-08" db="UniProtKB">
        <authorList>
            <consortium name="Ensembl"/>
        </authorList>
    </citation>
    <scope>IDENTIFICATION</scope>
    <source>
        <strain evidence="3">breed Abyssinian</strain>
    </source>
</reference>
<name>A0ABI7Y2W5_FELCA</name>
<dbReference type="InterPro" id="IPR025884">
    <property type="entry name" value="MeCpG-bd_2/3_C_dom"/>
</dbReference>
<reference evidence="3 4" key="1">
    <citation type="submission" date="2021-02" db="EMBL/GenBank/DDBJ databases">
        <title>Safari Cat Assemblies.</title>
        <authorList>
            <person name="Bredemeyer K.R."/>
            <person name="Murphy W.J."/>
        </authorList>
    </citation>
    <scope>NUCLEOTIDE SEQUENCE [LARGE SCALE GENOMIC DNA]</scope>
</reference>
<reference evidence="3" key="3">
    <citation type="submission" date="2025-09" db="UniProtKB">
        <authorList>
            <consortium name="Ensembl"/>
        </authorList>
    </citation>
    <scope>IDENTIFICATION</scope>
    <source>
        <strain evidence="3">breed Abyssinian</strain>
    </source>
</reference>
<sequence>MQPLELLQAQDCVLGWISPTPKCCGGSEAEVTHFAASHGFSHQEWRHQDNLAAMEETVPTCSPDQPVLGKLKRNMMARTSEKKRQVHLAESKQRGRERAALPVRRTSCIFERPVTRITSHPGSETRCNQWDRTLEKPQQICAYRRLQGLQACSSDGETLSTLDFTNTLQVVALGGVGGAGSLPGRPEFCTAPSSGWAGTVPGVGFCPPPPVYRQPVTLGDIWRQTQKVRKARDRLAEALGADRLAREAERARSQEGHSDN</sequence>
<dbReference type="GeneTree" id="ENSGT00950000183005"/>
<evidence type="ECO:0000313" key="3">
    <source>
        <dbReference type="Ensembl" id="ENSFCTP00005028901.1"/>
    </source>
</evidence>
<dbReference type="InterPro" id="IPR032343">
    <property type="entry name" value="MBD2/MBD3_p55-bd"/>
</dbReference>
<evidence type="ECO:0000259" key="1">
    <source>
        <dbReference type="Pfam" id="PF14048"/>
    </source>
</evidence>
<accession>A0ABI7Y2W5</accession>
<dbReference type="Proteomes" id="UP000823872">
    <property type="component" value="Chromosome A2"/>
</dbReference>
<dbReference type="Pfam" id="PF14048">
    <property type="entry name" value="MBD_C"/>
    <property type="match status" value="1"/>
</dbReference>
<evidence type="ECO:0000259" key="2">
    <source>
        <dbReference type="Pfam" id="PF16564"/>
    </source>
</evidence>
<feature type="domain" description="Methyl-CpG binding protein 2/3 C-terminal" evidence="1">
    <location>
        <begin position="156"/>
        <end position="239"/>
    </location>
</feature>
<organism evidence="3 4">
    <name type="scientific">Felis catus</name>
    <name type="common">Cat</name>
    <name type="synonym">Felis silvestris catus</name>
    <dbReference type="NCBI Taxonomy" id="9685"/>
    <lineage>
        <taxon>Eukaryota</taxon>
        <taxon>Metazoa</taxon>
        <taxon>Chordata</taxon>
        <taxon>Craniata</taxon>
        <taxon>Vertebrata</taxon>
        <taxon>Euteleostomi</taxon>
        <taxon>Mammalia</taxon>
        <taxon>Eutheria</taxon>
        <taxon>Laurasiatheria</taxon>
        <taxon>Carnivora</taxon>
        <taxon>Feliformia</taxon>
        <taxon>Felidae</taxon>
        <taxon>Felinae</taxon>
        <taxon>Felis</taxon>
    </lineage>
</organism>
<keyword evidence="4" id="KW-1185">Reference proteome</keyword>
<feature type="domain" description="Methyl-CpG-binding" evidence="2">
    <location>
        <begin position="81"/>
        <end position="151"/>
    </location>
</feature>
<proteinExistence type="predicted"/>